<dbReference type="OrthoDB" id="983479at2759"/>
<name>A0A9N8ZFD8_9GLOM</name>
<dbReference type="AlphaFoldDB" id="A0A9N8ZFD8"/>
<keyword evidence="4" id="KW-0862">Zinc</keyword>
<dbReference type="PANTHER" id="PTHR46395:SF1">
    <property type="entry name" value="ADP-RIBOSYLATION FACTOR GTPASE-ACTIVATING PROTEIN 1"/>
    <property type="match status" value="1"/>
</dbReference>
<sequence>MDKWYDDQIKKMQLGGNGEWKQFYESHPEYSRDMSLKDKYHSAFATEYREKLAAKCEGRSWSPSSTTTRQSTRTNTSNKSLRPTAVHSNSFHASNPNGFKSESSLPLSSSSQKTQNEAYFSSLGAANLSRSDAIPPIVEGAKIAAQSAETLGYTVNEKVIKPTADKVREGEVSKSVAGYMAGLGKTVTETATRSISSLSSTLSNTSSSSTQPSQTQSIYSSLPTSPSADGDFFAETMNHYQQRNSPAPSRSSTLLSKNNTLRPASSKVEGSETTTRRREKKDDWNDDEWSSW</sequence>
<keyword evidence="7" id="KW-1185">Reference proteome</keyword>
<reference evidence="6" key="1">
    <citation type="submission" date="2021-06" db="EMBL/GenBank/DDBJ databases">
        <authorList>
            <person name="Kallberg Y."/>
            <person name="Tangrot J."/>
            <person name="Rosling A."/>
        </authorList>
    </citation>
    <scope>NUCLEOTIDE SEQUENCE</scope>
    <source>
        <strain evidence="6">BR232B</strain>
    </source>
</reference>
<dbReference type="GO" id="GO:0032012">
    <property type="term" value="P:regulation of ARF protein signal transduction"/>
    <property type="evidence" value="ECO:0007669"/>
    <property type="project" value="TreeGrafter"/>
</dbReference>
<evidence type="ECO:0000256" key="4">
    <source>
        <dbReference type="ARBA" id="ARBA00022833"/>
    </source>
</evidence>
<dbReference type="InterPro" id="IPR038508">
    <property type="entry name" value="ArfGAP_dom_sf"/>
</dbReference>
<feature type="compositionally biased region" description="Polar residues" evidence="5">
    <location>
        <begin position="78"/>
        <end position="100"/>
    </location>
</feature>
<evidence type="ECO:0000256" key="3">
    <source>
        <dbReference type="ARBA" id="ARBA00022771"/>
    </source>
</evidence>
<feature type="region of interest" description="Disordered" evidence="5">
    <location>
        <begin position="192"/>
        <end position="292"/>
    </location>
</feature>
<dbReference type="GO" id="GO:0030100">
    <property type="term" value="P:regulation of endocytosis"/>
    <property type="evidence" value="ECO:0007669"/>
    <property type="project" value="TreeGrafter"/>
</dbReference>
<evidence type="ECO:0000313" key="6">
    <source>
        <dbReference type="EMBL" id="CAG8485761.1"/>
    </source>
</evidence>
<feature type="compositionally biased region" description="Low complexity" evidence="5">
    <location>
        <begin position="59"/>
        <end position="77"/>
    </location>
</feature>
<feature type="compositionally biased region" description="Polar residues" evidence="5">
    <location>
        <begin position="238"/>
        <end position="263"/>
    </location>
</feature>
<feature type="compositionally biased region" description="Low complexity" evidence="5">
    <location>
        <begin position="101"/>
        <end position="111"/>
    </location>
</feature>
<evidence type="ECO:0000256" key="1">
    <source>
        <dbReference type="ARBA" id="ARBA00022468"/>
    </source>
</evidence>
<keyword evidence="3" id="KW-0863">Zinc-finger</keyword>
<evidence type="ECO:0000256" key="5">
    <source>
        <dbReference type="SAM" id="MobiDB-lite"/>
    </source>
</evidence>
<feature type="region of interest" description="Disordered" evidence="5">
    <location>
        <begin position="54"/>
        <end position="112"/>
    </location>
</feature>
<comment type="caution">
    <text evidence="6">The sequence shown here is derived from an EMBL/GenBank/DDBJ whole genome shotgun (WGS) entry which is preliminary data.</text>
</comment>
<evidence type="ECO:0000256" key="2">
    <source>
        <dbReference type="ARBA" id="ARBA00022723"/>
    </source>
</evidence>
<dbReference type="Gene3D" id="1.10.220.150">
    <property type="entry name" value="Arf GTPase activating protein"/>
    <property type="match status" value="1"/>
</dbReference>
<dbReference type="Proteomes" id="UP000789739">
    <property type="component" value="Unassembled WGS sequence"/>
</dbReference>
<accession>A0A9N8ZFD8</accession>
<dbReference type="GO" id="GO:0008270">
    <property type="term" value="F:zinc ion binding"/>
    <property type="evidence" value="ECO:0007669"/>
    <property type="project" value="UniProtKB-KW"/>
</dbReference>
<feature type="compositionally biased region" description="Basic and acidic residues" evidence="5">
    <location>
        <begin position="274"/>
        <end position="283"/>
    </location>
</feature>
<organism evidence="6 7">
    <name type="scientific">Paraglomus brasilianum</name>
    <dbReference type="NCBI Taxonomy" id="144538"/>
    <lineage>
        <taxon>Eukaryota</taxon>
        <taxon>Fungi</taxon>
        <taxon>Fungi incertae sedis</taxon>
        <taxon>Mucoromycota</taxon>
        <taxon>Glomeromycotina</taxon>
        <taxon>Glomeromycetes</taxon>
        <taxon>Paraglomerales</taxon>
        <taxon>Paraglomeraceae</taxon>
        <taxon>Paraglomus</taxon>
    </lineage>
</organism>
<dbReference type="EMBL" id="CAJVPI010000128">
    <property type="protein sequence ID" value="CAG8485761.1"/>
    <property type="molecule type" value="Genomic_DNA"/>
</dbReference>
<dbReference type="PANTHER" id="PTHR46395">
    <property type="entry name" value="ADP-RIBOSYLATION FACTOR GTPASE-ACTIVATING PROTEIN 1"/>
    <property type="match status" value="1"/>
</dbReference>
<keyword evidence="1" id="KW-0343">GTPase activation</keyword>
<dbReference type="GO" id="GO:0000139">
    <property type="term" value="C:Golgi membrane"/>
    <property type="evidence" value="ECO:0007669"/>
    <property type="project" value="TreeGrafter"/>
</dbReference>
<proteinExistence type="predicted"/>
<gene>
    <name evidence="6" type="ORF">PBRASI_LOCUS1822</name>
</gene>
<feature type="compositionally biased region" description="Low complexity" evidence="5">
    <location>
        <begin position="194"/>
        <end position="221"/>
    </location>
</feature>
<evidence type="ECO:0000313" key="7">
    <source>
        <dbReference type="Proteomes" id="UP000789739"/>
    </source>
</evidence>
<keyword evidence="2" id="KW-0479">Metal-binding</keyword>
<protein>
    <submittedName>
        <fullName evidence="6">5690_t:CDS:1</fullName>
    </submittedName>
</protein>
<dbReference type="GO" id="GO:0005096">
    <property type="term" value="F:GTPase activator activity"/>
    <property type="evidence" value="ECO:0007669"/>
    <property type="project" value="UniProtKB-KW"/>
</dbReference>